<dbReference type="Proteomes" id="UP000019478">
    <property type="component" value="Unassembled WGS sequence"/>
</dbReference>
<dbReference type="InterPro" id="IPR052833">
    <property type="entry name" value="Telomeric_DNA-bd_trans-reg"/>
</dbReference>
<dbReference type="eggNOG" id="ENOG502SP4F">
    <property type="taxonomic scope" value="Eukaryota"/>
</dbReference>
<feature type="region of interest" description="Disordered" evidence="1">
    <location>
        <begin position="1"/>
        <end position="93"/>
    </location>
</feature>
<feature type="compositionally biased region" description="Basic and acidic residues" evidence="1">
    <location>
        <begin position="480"/>
        <end position="513"/>
    </location>
</feature>
<sequence>MPPRRAARSVSRKSTPLSPPKASSISISPDASYGKPLPSRSSGRDVTAAQHQLQNIDEVSAAVDEESEPQQDDELTNRFSPSLEPSSQRSDLQSMLDQLDPVAIIDNITLLHDDSSDLLNLFGGLDDAALSTFMRKLSEPNSPHRKRFRIREKRFLTSREPYGELEFIKPNLVLHCLTANSAEGAPHGPWRPDPVLYLANLALQMIAVLSGNPEDEIDYLEYMFNNFPSPFADMDSFAIGDHMQEQTADITLQLLTQFYIHRAEADNARPEFDPDALLEQIFWVDDESQRVSTHLSAPENVAERIEAIRSHFRIDPQQSVDVDALKRQFSWPDFVVQLAKWTMARKQELDDLIRSNGGISTMSAMLAARAPEVISADRPELQAPSGPPTGSKLNSRYNRLKSLKAMHAAETSGADASLAMVAEIESIRETPQSPIPTQNVHNGPGDEAESSVQVPESSEVGLEDEGDPVLTQQTDLILETLRRQKEQSEKENKEVVAKKTSFLDRQEDAERVPWSEASEGDSPPRQPAKRQRSATEPSEDDDEYETDQRVVKMPRVSNMQGRRQPGIVRDRDLGRRPSTTEEVNREAEDDGDGQEASQATSTPQRGPPPRSNPALLASRLTEAGRPRHRMPRSTAPQPDTTQAGAQQPSTSRPALHTISPSRAPSSSPPNQQRPSTAPTRRVAPPAHADTPLDMEPPRSQFSRVNQEAKLATRLSREIHSSSQIQTRKPYTDAEIERLMEMVAMHGTKWALILQKDLGHPDGPLLQNRTQVQLKDKARNIKLDFLKYV</sequence>
<dbReference type="Gene3D" id="1.10.10.60">
    <property type="entry name" value="Homeodomain-like"/>
    <property type="match status" value="1"/>
</dbReference>
<dbReference type="GO" id="GO:0010833">
    <property type="term" value="P:telomere maintenance via telomere lengthening"/>
    <property type="evidence" value="ECO:0007669"/>
    <property type="project" value="TreeGrafter"/>
</dbReference>
<accession>W9YA95</accession>
<name>W9YA95_9EURO</name>
<feature type="compositionally biased region" description="Polar residues" evidence="1">
    <location>
        <begin position="429"/>
        <end position="441"/>
    </location>
</feature>
<proteinExistence type="predicted"/>
<protein>
    <recommendedName>
        <fullName evidence="2">Myb-like domain-containing protein</fullName>
    </recommendedName>
</protein>
<organism evidence="3 4">
    <name type="scientific">Capronia epimyces CBS 606.96</name>
    <dbReference type="NCBI Taxonomy" id="1182542"/>
    <lineage>
        <taxon>Eukaryota</taxon>
        <taxon>Fungi</taxon>
        <taxon>Dikarya</taxon>
        <taxon>Ascomycota</taxon>
        <taxon>Pezizomycotina</taxon>
        <taxon>Eurotiomycetes</taxon>
        <taxon>Chaetothyriomycetidae</taxon>
        <taxon>Chaetothyriales</taxon>
        <taxon>Herpotrichiellaceae</taxon>
        <taxon>Capronia</taxon>
    </lineage>
</organism>
<evidence type="ECO:0000313" key="4">
    <source>
        <dbReference type="Proteomes" id="UP000019478"/>
    </source>
</evidence>
<evidence type="ECO:0000313" key="3">
    <source>
        <dbReference type="EMBL" id="EXJ89413.1"/>
    </source>
</evidence>
<comment type="caution">
    <text evidence="3">The sequence shown here is derived from an EMBL/GenBank/DDBJ whole genome shotgun (WGS) entry which is preliminary data.</text>
</comment>
<evidence type="ECO:0000256" key="1">
    <source>
        <dbReference type="SAM" id="MobiDB-lite"/>
    </source>
</evidence>
<evidence type="ECO:0000259" key="2">
    <source>
        <dbReference type="SMART" id="SM00717"/>
    </source>
</evidence>
<feature type="compositionally biased region" description="Acidic residues" evidence="1">
    <location>
        <begin position="63"/>
        <end position="74"/>
    </location>
</feature>
<feature type="compositionally biased region" description="Basic residues" evidence="1">
    <location>
        <begin position="1"/>
        <end position="11"/>
    </location>
</feature>
<dbReference type="GeneID" id="19166610"/>
<feature type="compositionally biased region" description="Low complexity" evidence="1">
    <location>
        <begin position="450"/>
        <end position="460"/>
    </location>
</feature>
<dbReference type="STRING" id="1182542.W9YA95"/>
<feature type="compositionally biased region" description="Polar residues" evidence="1">
    <location>
        <begin position="634"/>
        <end position="652"/>
    </location>
</feature>
<feature type="compositionally biased region" description="Basic and acidic residues" evidence="1">
    <location>
        <begin position="568"/>
        <end position="586"/>
    </location>
</feature>
<dbReference type="AlphaFoldDB" id="W9YA95"/>
<feature type="domain" description="Myb-like" evidence="2">
    <location>
        <begin position="726"/>
        <end position="783"/>
    </location>
</feature>
<feature type="compositionally biased region" description="Polar residues" evidence="1">
    <location>
        <begin position="595"/>
        <end position="604"/>
    </location>
</feature>
<reference evidence="3 4" key="1">
    <citation type="submission" date="2013-03" db="EMBL/GenBank/DDBJ databases">
        <title>The Genome Sequence of Capronia epimyces CBS 606.96.</title>
        <authorList>
            <consortium name="The Broad Institute Genomics Platform"/>
            <person name="Cuomo C."/>
            <person name="de Hoog S."/>
            <person name="Gorbushina A."/>
            <person name="Walker B."/>
            <person name="Young S.K."/>
            <person name="Zeng Q."/>
            <person name="Gargeya S."/>
            <person name="Fitzgerald M."/>
            <person name="Haas B."/>
            <person name="Abouelleil A."/>
            <person name="Allen A.W."/>
            <person name="Alvarado L."/>
            <person name="Arachchi H.M."/>
            <person name="Berlin A.M."/>
            <person name="Chapman S.B."/>
            <person name="Gainer-Dewar J."/>
            <person name="Goldberg J."/>
            <person name="Griggs A."/>
            <person name="Gujja S."/>
            <person name="Hansen M."/>
            <person name="Howarth C."/>
            <person name="Imamovic A."/>
            <person name="Ireland A."/>
            <person name="Larimer J."/>
            <person name="McCowan C."/>
            <person name="Murphy C."/>
            <person name="Pearson M."/>
            <person name="Poon T.W."/>
            <person name="Priest M."/>
            <person name="Roberts A."/>
            <person name="Saif S."/>
            <person name="Shea T."/>
            <person name="Sisk P."/>
            <person name="Sykes S."/>
            <person name="Wortman J."/>
            <person name="Nusbaum C."/>
            <person name="Birren B."/>
        </authorList>
    </citation>
    <scope>NUCLEOTIDE SEQUENCE [LARGE SCALE GENOMIC DNA]</scope>
    <source>
        <strain evidence="3 4">CBS 606.96</strain>
    </source>
</reference>
<feature type="compositionally biased region" description="Polar residues" evidence="1">
    <location>
        <begin position="77"/>
        <end position="93"/>
    </location>
</feature>
<dbReference type="SUPFAM" id="SSF46689">
    <property type="entry name" value="Homeodomain-like"/>
    <property type="match status" value="1"/>
</dbReference>
<feature type="compositionally biased region" description="Low complexity" evidence="1">
    <location>
        <begin position="659"/>
        <end position="675"/>
    </location>
</feature>
<dbReference type="PANTHER" id="PTHR47807:SF1">
    <property type="entry name" value="PROTEIN TBF1"/>
    <property type="match status" value="1"/>
</dbReference>
<dbReference type="Pfam" id="PF00249">
    <property type="entry name" value="Myb_DNA-binding"/>
    <property type="match status" value="1"/>
</dbReference>
<feature type="region of interest" description="Disordered" evidence="1">
    <location>
        <begin position="429"/>
        <end position="703"/>
    </location>
</feature>
<feature type="compositionally biased region" description="Low complexity" evidence="1">
    <location>
        <begin position="20"/>
        <end position="32"/>
    </location>
</feature>
<dbReference type="GO" id="GO:0003691">
    <property type="term" value="F:double-stranded telomeric DNA binding"/>
    <property type="evidence" value="ECO:0007669"/>
    <property type="project" value="TreeGrafter"/>
</dbReference>
<dbReference type="InterPro" id="IPR009057">
    <property type="entry name" value="Homeodomain-like_sf"/>
</dbReference>
<gene>
    <name evidence="3" type="ORF">A1O3_02480</name>
</gene>
<dbReference type="CDD" id="cd11660">
    <property type="entry name" value="SANT_TRF"/>
    <property type="match status" value="1"/>
</dbReference>
<dbReference type="PANTHER" id="PTHR47807">
    <property type="entry name" value="PROTEIN TBF1"/>
    <property type="match status" value="1"/>
</dbReference>
<keyword evidence="4" id="KW-1185">Reference proteome</keyword>
<dbReference type="RefSeq" id="XP_007730810.1">
    <property type="nucleotide sequence ID" value="XM_007732620.1"/>
</dbReference>
<dbReference type="InterPro" id="IPR001005">
    <property type="entry name" value="SANT/Myb"/>
</dbReference>
<dbReference type="HOGENOM" id="CLU_356008_0_0_1"/>
<dbReference type="SMART" id="SM00717">
    <property type="entry name" value="SANT"/>
    <property type="match status" value="1"/>
</dbReference>
<dbReference type="EMBL" id="AMGY01000002">
    <property type="protein sequence ID" value="EXJ89413.1"/>
    <property type="molecule type" value="Genomic_DNA"/>
</dbReference>
<dbReference type="OrthoDB" id="5398572at2759"/>